<dbReference type="Proteomes" id="UP001497382">
    <property type="component" value="Unassembled WGS sequence"/>
</dbReference>
<comment type="caution">
    <text evidence="1">The sequence shown here is derived from an EMBL/GenBank/DDBJ whole genome shotgun (WGS) entry which is preliminary data.</text>
</comment>
<dbReference type="AlphaFoldDB" id="A0AAV2ADM8"/>
<evidence type="ECO:0000313" key="1">
    <source>
        <dbReference type="EMBL" id="CAL1282073.1"/>
    </source>
</evidence>
<protein>
    <submittedName>
        <fullName evidence="1">Uncharacterized protein</fullName>
    </submittedName>
</protein>
<organism evidence="1 2">
    <name type="scientific">Larinioides sclopetarius</name>
    <dbReference type="NCBI Taxonomy" id="280406"/>
    <lineage>
        <taxon>Eukaryota</taxon>
        <taxon>Metazoa</taxon>
        <taxon>Ecdysozoa</taxon>
        <taxon>Arthropoda</taxon>
        <taxon>Chelicerata</taxon>
        <taxon>Arachnida</taxon>
        <taxon>Araneae</taxon>
        <taxon>Araneomorphae</taxon>
        <taxon>Entelegynae</taxon>
        <taxon>Araneoidea</taxon>
        <taxon>Araneidae</taxon>
        <taxon>Larinioides</taxon>
    </lineage>
</organism>
<proteinExistence type="predicted"/>
<keyword evidence="2" id="KW-1185">Reference proteome</keyword>
<dbReference type="EMBL" id="CAXIEN010000153">
    <property type="protein sequence ID" value="CAL1282073.1"/>
    <property type="molecule type" value="Genomic_DNA"/>
</dbReference>
<name>A0AAV2ADM8_9ARAC</name>
<gene>
    <name evidence="1" type="ORF">LARSCL_LOCUS11946</name>
</gene>
<sequence>MFASNEIITPLWSCVSFQPPKHFCFSSLTSALSRQRFFYCSSHMSALSHQSVFAIPVACLLLAIKEFFYCSSRVSSQPPKYLSFQSYAISPNRKEPHSS</sequence>
<accession>A0AAV2ADM8</accession>
<evidence type="ECO:0000313" key="2">
    <source>
        <dbReference type="Proteomes" id="UP001497382"/>
    </source>
</evidence>
<reference evidence="1 2" key="1">
    <citation type="submission" date="2024-04" db="EMBL/GenBank/DDBJ databases">
        <authorList>
            <person name="Rising A."/>
            <person name="Reimegard J."/>
            <person name="Sonavane S."/>
            <person name="Akerstrom W."/>
            <person name="Nylinder S."/>
            <person name="Hedman E."/>
            <person name="Kallberg Y."/>
        </authorList>
    </citation>
    <scope>NUCLEOTIDE SEQUENCE [LARGE SCALE GENOMIC DNA]</scope>
</reference>